<dbReference type="InterPro" id="IPR051264">
    <property type="entry name" value="FAD-oxidored/transferase_4"/>
</dbReference>
<evidence type="ECO:0000313" key="5">
    <source>
        <dbReference type="Ensembl" id="ENSCCRP00000020434.2"/>
    </source>
</evidence>
<dbReference type="AlphaFoldDB" id="A0A8C1ANG0"/>
<keyword evidence="6" id="KW-1185">Reference proteome</keyword>
<sequence length="283" mass="30717">MFSSQQIWGSFRRWQDSNCSRQSSDSALQPADSASLCAQVTQEDLAFFRTLLPGRTITDPDLLKSSSVDWLKTVEGNSELLLRPKTTEEVSQILRSRNLAVCPQGGNTGLVGGSVPVFDEIILSTSLMNEVISFDNNSGVHVVYMQAVCSTNVSTNAGGLRLLHYGTLQRTVLGLEVVLADGWILNCLATLRKDNTGYDLKQLFIGTLGIITAVSILCPAFLGKMARQKAHFKLANVLRAVNGPLLSGLLFKQNVWLHQLIAVPLVSCRVLQLSATAGNISVL</sequence>
<dbReference type="Pfam" id="PF01565">
    <property type="entry name" value="FAD_binding_4"/>
    <property type="match status" value="1"/>
</dbReference>
<organism evidence="5 6">
    <name type="scientific">Cyprinus carpio carpio</name>
    <dbReference type="NCBI Taxonomy" id="630221"/>
    <lineage>
        <taxon>Eukaryota</taxon>
        <taxon>Metazoa</taxon>
        <taxon>Chordata</taxon>
        <taxon>Craniata</taxon>
        <taxon>Vertebrata</taxon>
        <taxon>Euteleostomi</taxon>
        <taxon>Actinopterygii</taxon>
        <taxon>Neopterygii</taxon>
        <taxon>Teleostei</taxon>
        <taxon>Ostariophysi</taxon>
        <taxon>Cypriniformes</taxon>
        <taxon>Cyprinidae</taxon>
        <taxon>Cyprininae</taxon>
        <taxon>Cyprinus</taxon>
    </lineage>
</organism>
<dbReference type="Gene3D" id="3.30.43.10">
    <property type="entry name" value="Uridine Diphospho-n-acetylenolpyruvylglucosamine Reductase, domain 2"/>
    <property type="match status" value="1"/>
</dbReference>
<reference evidence="5" key="1">
    <citation type="submission" date="2025-08" db="UniProtKB">
        <authorList>
            <consortium name="Ensembl"/>
        </authorList>
    </citation>
    <scope>IDENTIFICATION</scope>
</reference>
<name>A0A8C1ANG0_CYPCA</name>
<evidence type="ECO:0000259" key="4">
    <source>
        <dbReference type="PROSITE" id="PS51387"/>
    </source>
</evidence>
<keyword evidence="2" id="KW-0560">Oxidoreductase</keyword>
<dbReference type="InterPro" id="IPR016166">
    <property type="entry name" value="FAD-bd_PCMH"/>
</dbReference>
<dbReference type="GO" id="GO:0005739">
    <property type="term" value="C:mitochondrion"/>
    <property type="evidence" value="ECO:0007669"/>
    <property type="project" value="TreeGrafter"/>
</dbReference>
<reference evidence="5" key="2">
    <citation type="submission" date="2025-09" db="UniProtKB">
        <authorList>
            <consortium name="Ensembl"/>
        </authorList>
    </citation>
    <scope>IDENTIFICATION</scope>
</reference>
<keyword evidence="3" id="KW-0472">Membrane</keyword>
<dbReference type="PROSITE" id="PS51387">
    <property type="entry name" value="FAD_PCMH"/>
    <property type="match status" value="1"/>
</dbReference>
<dbReference type="Proteomes" id="UP001108240">
    <property type="component" value="Unplaced"/>
</dbReference>
<dbReference type="InterPro" id="IPR016167">
    <property type="entry name" value="FAD-bd_PCMH_sub1"/>
</dbReference>
<evidence type="ECO:0000256" key="3">
    <source>
        <dbReference type="SAM" id="Phobius"/>
    </source>
</evidence>
<keyword evidence="3" id="KW-0812">Transmembrane</keyword>
<feature type="transmembrane region" description="Helical" evidence="3">
    <location>
        <begin position="203"/>
        <end position="223"/>
    </location>
</feature>
<protein>
    <recommendedName>
        <fullName evidence="4">FAD-binding PCMH-type domain-containing protein</fullName>
    </recommendedName>
</protein>
<dbReference type="GO" id="GO:0016491">
    <property type="term" value="F:oxidoreductase activity"/>
    <property type="evidence" value="ECO:0007669"/>
    <property type="project" value="UniProtKB-KW"/>
</dbReference>
<dbReference type="Ensembl" id="ENSCCRT00000022196.2">
    <property type="protein sequence ID" value="ENSCCRP00000020434.2"/>
    <property type="gene ID" value="ENSCCRG00000011246.2"/>
</dbReference>
<accession>A0A8C1ANG0</accession>
<dbReference type="PANTHER" id="PTHR43716">
    <property type="entry name" value="D-2-HYDROXYGLUTARATE DEHYDROGENASE, MITOCHONDRIAL"/>
    <property type="match status" value="1"/>
</dbReference>
<feature type="domain" description="FAD-binding PCMH-type" evidence="4">
    <location>
        <begin position="74"/>
        <end position="276"/>
    </location>
</feature>
<dbReference type="GO" id="GO:0071949">
    <property type="term" value="F:FAD binding"/>
    <property type="evidence" value="ECO:0007669"/>
    <property type="project" value="InterPro"/>
</dbReference>
<dbReference type="Gene3D" id="3.30.465.10">
    <property type="match status" value="1"/>
</dbReference>
<evidence type="ECO:0000313" key="6">
    <source>
        <dbReference type="Proteomes" id="UP001108240"/>
    </source>
</evidence>
<keyword evidence="3" id="KW-1133">Transmembrane helix</keyword>
<proteinExistence type="predicted"/>
<dbReference type="FunFam" id="3.30.43.10:FF:000011">
    <property type="entry name" value="D-lactate dehydrogenase (Cytochrome)"/>
    <property type="match status" value="1"/>
</dbReference>
<comment type="cofactor">
    <cofactor evidence="1">
        <name>FAD</name>
        <dbReference type="ChEBI" id="CHEBI:57692"/>
    </cofactor>
</comment>
<dbReference type="InterPro" id="IPR016169">
    <property type="entry name" value="FAD-bd_PCMH_sub2"/>
</dbReference>
<dbReference type="SUPFAM" id="SSF56176">
    <property type="entry name" value="FAD-binding/transporter-associated domain-like"/>
    <property type="match status" value="1"/>
</dbReference>
<dbReference type="PANTHER" id="PTHR43716:SF1">
    <property type="entry name" value="D-2-HYDROXYGLUTARATE DEHYDROGENASE, MITOCHONDRIAL"/>
    <property type="match status" value="1"/>
</dbReference>
<dbReference type="GeneTree" id="ENSGT00550000075086"/>
<evidence type="ECO:0000256" key="2">
    <source>
        <dbReference type="ARBA" id="ARBA00023002"/>
    </source>
</evidence>
<dbReference type="InterPro" id="IPR036318">
    <property type="entry name" value="FAD-bd_PCMH-like_sf"/>
</dbReference>
<evidence type="ECO:0000256" key="1">
    <source>
        <dbReference type="ARBA" id="ARBA00001974"/>
    </source>
</evidence>
<dbReference type="InterPro" id="IPR006094">
    <property type="entry name" value="Oxid_FAD_bind_N"/>
</dbReference>